<keyword evidence="5" id="KW-1185">Reference proteome</keyword>
<dbReference type="InterPro" id="IPR005094">
    <property type="entry name" value="Endonuclease_MobA/VirD2"/>
</dbReference>
<sequence>MISKKVDISPKNASYARLAEYIADARHGGEKCLMRWCAGCLGDDDYHEAIADVIDVQAMNTRSRQGKTYHLIISFRSEDEAKLTPALFRVIEERFATALGYAEHQRHCGVHKNTANLHMHIAYSMIHPEKYTRHEPFRDYWKRDKICRELEWEYGLTIDNGRTKDKQRPLSAKAMLIETHTGQQSFESYAQGRRDSILYLLTAATDWQTLHERLARHGLVIKPRGNGLILADRHNQRHTAKASMVDRALSLKKLEEKFGLYLPARNLGKIPEQSRYQATPLHRSPERGALYAEYQQGIEKRKSGLATVKDQEGAAIVAIKEKWAAKRRELERLNIAKKNRLGLLQLAHKHEAEEIARAKLPFQSTREDIRGEVPFTSWNGFLQYKAGQGNEIALAILRSKQRTAEPEREPQSTRAKAWSQHSKEKFAENHSKIQVEYAAREVAALKNENLSCQGRKQLLAILRMEQIAAHFSAIIDRKGTVIFSLPDGGRIMDSGKEILFSGNNEAARHTAVQYAQKKWGKGMHVEENKIVRLKKKLEKEQHWKQQQSRER</sequence>
<proteinExistence type="predicted"/>
<evidence type="ECO:0000259" key="2">
    <source>
        <dbReference type="Pfam" id="PF03432"/>
    </source>
</evidence>
<dbReference type="RefSeq" id="WP_183717460.1">
    <property type="nucleotide sequence ID" value="NZ_JACHGO010000001.1"/>
</dbReference>
<evidence type="ECO:0000313" key="5">
    <source>
        <dbReference type="Proteomes" id="UP000539075"/>
    </source>
</evidence>
<organism evidence="4 5">
    <name type="scientific">Desulfovibrio intestinalis</name>
    <dbReference type="NCBI Taxonomy" id="58621"/>
    <lineage>
        <taxon>Bacteria</taxon>
        <taxon>Pseudomonadati</taxon>
        <taxon>Thermodesulfobacteriota</taxon>
        <taxon>Desulfovibrionia</taxon>
        <taxon>Desulfovibrionales</taxon>
        <taxon>Desulfovibrionaceae</taxon>
        <taxon>Desulfovibrio</taxon>
    </lineage>
</organism>
<gene>
    <name evidence="4" type="ORF">HNQ38_000251</name>
</gene>
<name>A0A7W8FDX4_9BACT</name>
<protein>
    <recommendedName>
        <fullName evidence="6">Relaxase</fullName>
    </recommendedName>
</protein>
<dbReference type="Pfam" id="PF03432">
    <property type="entry name" value="Relaxase"/>
    <property type="match status" value="1"/>
</dbReference>
<dbReference type="NCBIfam" id="NF041893">
    <property type="entry name" value="TraI_MobP_relax"/>
    <property type="match status" value="1"/>
</dbReference>
<dbReference type="AlphaFoldDB" id="A0A7W8FDX4"/>
<accession>A0A7W8FDX4</accession>
<feature type="region of interest" description="Disordered" evidence="1">
    <location>
        <begin position="401"/>
        <end position="423"/>
    </location>
</feature>
<dbReference type="Proteomes" id="UP000539075">
    <property type="component" value="Unassembled WGS sequence"/>
</dbReference>
<evidence type="ECO:0000256" key="1">
    <source>
        <dbReference type="SAM" id="MobiDB-lite"/>
    </source>
</evidence>
<dbReference type="Pfam" id="PF22863">
    <property type="entry name" value="TraI_middle"/>
    <property type="match status" value="1"/>
</dbReference>
<evidence type="ECO:0000259" key="3">
    <source>
        <dbReference type="Pfam" id="PF22863"/>
    </source>
</evidence>
<comment type="caution">
    <text evidence="4">The sequence shown here is derived from an EMBL/GenBank/DDBJ whole genome shotgun (WGS) entry which is preliminary data.</text>
</comment>
<evidence type="ECO:0000313" key="4">
    <source>
        <dbReference type="EMBL" id="MBB5142188.1"/>
    </source>
</evidence>
<feature type="compositionally biased region" description="Basic and acidic residues" evidence="1">
    <location>
        <begin position="402"/>
        <end position="411"/>
    </location>
</feature>
<reference evidence="4 5" key="1">
    <citation type="submission" date="2020-08" db="EMBL/GenBank/DDBJ databases">
        <title>Genomic Encyclopedia of Type Strains, Phase IV (KMG-IV): sequencing the most valuable type-strain genomes for metagenomic binning, comparative biology and taxonomic classification.</title>
        <authorList>
            <person name="Goeker M."/>
        </authorList>
    </citation>
    <scope>NUCLEOTIDE SEQUENCE [LARGE SCALE GENOMIC DNA]</scope>
    <source>
        <strain evidence="4 5">DSM 11275</strain>
    </source>
</reference>
<evidence type="ECO:0008006" key="6">
    <source>
        <dbReference type="Google" id="ProtNLM"/>
    </source>
</evidence>
<feature type="domain" description="MobA/VirD2-like nuclease" evidence="2">
    <location>
        <begin position="30"/>
        <end position="156"/>
    </location>
</feature>
<dbReference type="InterPro" id="IPR054462">
    <property type="entry name" value="TraI_M"/>
</dbReference>
<dbReference type="EMBL" id="JACHGO010000001">
    <property type="protein sequence ID" value="MBB5142188.1"/>
    <property type="molecule type" value="Genomic_DNA"/>
</dbReference>
<feature type="domain" description="TraI-like middle" evidence="3">
    <location>
        <begin position="172"/>
        <end position="263"/>
    </location>
</feature>
<dbReference type="InterPro" id="IPR049751">
    <property type="entry name" value="TraI/MobA_relaxases"/>
</dbReference>